<feature type="domain" description="Antitoxin SocA-like Panacea" evidence="1">
    <location>
        <begin position="8"/>
        <end position="114"/>
    </location>
</feature>
<evidence type="ECO:0000259" key="1">
    <source>
        <dbReference type="Pfam" id="PF13274"/>
    </source>
</evidence>
<reference evidence="3" key="1">
    <citation type="submission" date="2016-10" db="EMBL/GenBank/DDBJ databases">
        <authorList>
            <person name="Varghese N."/>
            <person name="Submissions S."/>
        </authorList>
    </citation>
    <scope>NUCLEOTIDE SEQUENCE [LARGE SCALE GENOMIC DNA]</scope>
    <source>
        <strain evidence="3">DSM 15363</strain>
    </source>
</reference>
<gene>
    <name evidence="2" type="ORF">SAMN04489796_104243</name>
</gene>
<proteinExistence type="predicted"/>
<dbReference type="EMBL" id="FNCZ01000004">
    <property type="protein sequence ID" value="SDH81007.1"/>
    <property type="molecule type" value="Genomic_DNA"/>
</dbReference>
<dbReference type="RefSeq" id="WP_175455605.1">
    <property type="nucleotide sequence ID" value="NZ_FNCZ01000004.1"/>
</dbReference>
<dbReference type="Pfam" id="PF13274">
    <property type="entry name" value="SocA_Panacea"/>
    <property type="match status" value="1"/>
</dbReference>
<protein>
    <submittedName>
        <fullName evidence="2">Uncharacterized phage-associated protein</fullName>
    </submittedName>
</protein>
<dbReference type="Proteomes" id="UP000199492">
    <property type="component" value="Unassembled WGS sequence"/>
</dbReference>
<keyword evidence="3" id="KW-1185">Reference proteome</keyword>
<evidence type="ECO:0000313" key="3">
    <source>
        <dbReference type="Proteomes" id="UP000199492"/>
    </source>
</evidence>
<dbReference type="AlphaFoldDB" id="A0A1G8FFS9"/>
<dbReference type="InterPro" id="IPR025272">
    <property type="entry name" value="SocA_Panacea"/>
</dbReference>
<sequence length="149" mass="17690">MSISPLKLQKLLYYVQVWNIIKFDKYTLFDELPEAWVNGPVYRSVYNTFKDKFFRNDNFKYNFDEVKLSEEISQKLKELSLSEDQQKLLFAVLDSYGVMSDEKLVFLTHKESPWNEAREGLSPIERSTNTITVDSIYNYYTARLKKKNA</sequence>
<dbReference type="STRING" id="262004.SAMN04489796_104243"/>
<accession>A0A1G8FFS9</accession>
<organism evidence="2 3">
    <name type="scientific">Winogradskyella thalassocola</name>
    <dbReference type="NCBI Taxonomy" id="262004"/>
    <lineage>
        <taxon>Bacteria</taxon>
        <taxon>Pseudomonadati</taxon>
        <taxon>Bacteroidota</taxon>
        <taxon>Flavobacteriia</taxon>
        <taxon>Flavobacteriales</taxon>
        <taxon>Flavobacteriaceae</taxon>
        <taxon>Winogradskyella</taxon>
    </lineage>
</organism>
<name>A0A1G8FFS9_9FLAO</name>
<evidence type="ECO:0000313" key="2">
    <source>
        <dbReference type="EMBL" id="SDH81007.1"/>
    </source>
</evidence>